<dbReference type="InterPro" id="IPR003593">
    <property type="entry name" value="AAA+_ATPase"/>
</dbReference>
<dbReference type="SMART" id="SM00382">
    <property type="entry name" value="AAA"/>
    <property type="match status" value="1"/>
</dbReference>
<reference evidence="5 6" key="1">
    <citation type="submission" date="2020-08" db="EMBL/GenBank/DDBJ databases">
        <title>Genomic Encyclopedia of Type Strains, Phase III (KMG-III): the genomes of soil and plant-associated and newly described type strains.</title>
        <authorList>
            <person name="Whitman W."/>
        </authorList>
    </citation>
    <scope>NUCLEOTIDE SEQUENCE [LARGE SCALE GENOMIC DNA]</scope>
    <source>
        <strain evidence="5 6">CECT 8305</strain>
    </source>
</reference>
<keyword evidence="1" id="KW-0547">Nucleotide-binding</keyword>
<dbReference type="PROSITE" id="PS00211">
    <property type="entry name" value="ABC_TRANSPORTER_1"/>
    <property type="match status" value="1"/>
</dbReference>
<dbReference type="CDD" id="cd03214">
    <property type="entry name" value="ABC_Iron-Siderophores_B12_Hemin"/>
    <property type="match status" value="1"/>
</dbReference>
<accession>A0A7W9UWY5</accession>
<dbReference type="AlphaFoldDB" id="A0A7W9UWY5"/>
<dbReference type="InterPro" id="IPR017871">
    <property type="entry name" value="ABC_transporter-like_CS"/>
</dbReference>
<feature type="domain" description="ABC transporter" evidence="4">
    <location>
        <begin position="3"/>
        <end position="315"/>
    </location>
</feature>
<evidence type="ECO:0000313" key="6">
    <source>
        <dbReference type="Proteomes" id="UP000588098"/>
    </source>
</evidence>
<organism evidence="5 6">
    <name type="scientific">Streptomyces zagrosensis</name>
    <dbReference type="NCBI Taxonomy" id="1042984"/>
    <lineage>
        <taxon>Bacteria</taxon>
        <taxon>Bacillati</taxon>
        <taxon>Actinomycetota</taxon>
        <taxon>Actinomycetes</taxon>
        <taxon>Kitasatosporales</taxon>
        <taxon>Streptomycetaceae</taxon>
        <taxon>Streptomyces</taxon>
    </lineage>
</organism>
<evidence type="ECO:0000259" key="4">
    <source>
        <dbReference type="PROSITE" id="PS50893"/>
    </source>
</evidence>
<evidence type="ECO:0000256" key="1">
    <source>
        <dbReference type="ARBA" id="ARBA00022741"/>
    </source>
</evidence>
<comment type="caution">
    <text evidence="5">The sequence shown here is derived from an EMBL/GenBank/DDBJ whole genome shotgun (WGS) entry which is preliminary data.</text>
</comment>
<dbReference type="Proteomes" id="UP000588098">
    <property type="component" value="Unassembled WGS sequence"/>
</dbReference>
<dbReference type="Pfam" id="PF00005">
    <property type="entry name" value="ABC_tran"/>
    <property type="match status" value="1"/>
</dbReference>
<feature type="compositionally biased region" description="Low complexity" evidence="3">
    <location>
        <begin position="342"/>
        <end position="362"/>
    </location>
</feature>
<feature type="region of interest" description="Disordered" evidence="3">
    <location>
        <begin position="189"/>
        <end position="216"/>
    </location>
</feature>
<dbReference type="RefSeq" id="WP_184569913.1">
    <property type="nucleotide sequence ID" value="NZ_JACHJL010000003.1"/>
</dbReference>
<dbReference type="PANTHER" id="PTHR42794:SF2">
    <property type="entry name" value="ABC TRANSPORTER ATP-BINDING PROTEIN"/>
    <property type="match status" value="1"/>
</dbReference>
<keyword evidence="6" id="KW-1185">Reference proteome</keyword>
<evidence type="ECO:0000313" key="5">
    <source>
        <dbReference type="EMBL" id="MBB5934410.1"/>
    </source>
</evidence>
<gene>
    <name evidence="5" type="ORF">FHS42_001457</name>
</gene>
<evidence type="ECO:0000256" key="2">
    <source>
        <dbReference type="ARBA" id="ARBA00022840"/>
    </source>
</evidence>
<feature type="region of interest" description="Disordered" evidence="3">
    <location>
        <begin position="335"/>
        <end position="362"/>
    </location>
</feature>
<feature type="compositionally biased region" description="Low complexity" evidence="3">
    <location>
        <begin position="191"/>
        <end position="216"/>
    </location>
</feature>
<dbReference type="GO" id="GO:0016887">
    <property type="term" value="F:ATP hydrolysis activity"/>
    <property type="evidence" value="ECO:0007669"/>
    <property type="project" value="InterPro"/>
</dbReference>
<sequence>MRIDIENLSVDIAGARLVADATVRVGSGQVVGLVGPNGSGKSTLLRCAYRALRPSAGAVLLGGDDLHAMSPREGARRLAALPQESSSEFDFTVSEVVAMGRMPHQSATGRASDGDARACAAALARVSAGHLAGRGFLTLSGGEKQRVLIARALAQQPRILILDEPTNHLDIAQQLEVLALLRADAETPHHGNAATDAAAQVAATGATEPAAPGATEPTAIGATEAAAMGATRAAATGATKATGSRTTEAAETAATEAAAAGAPAGLTVLTALHDLNLAALHCDLLYVIAHGRIAASGAPHDVLTPELLADIFQVRAHRVRHPESGALQLLFDRLPRPPAPRASPNAARLASTTPTAPAAPTH</sequence>
<proteinExistence type="predicted"/>
<dbReference type="PROSITE" id="PS50893">
    <property type="entry name" value="ABC_TRANSPORTER_2"/>
    <property type="match status" value="1"/>
</dbReference>
<dbReference type="InterPro" id="IPR027417">
    <property type="entry name" value="P-loop_NTPase"/>
</dbReference>
<dbReference type="InterPro" id="IPR003439">
    <property type="entry name" value="ABC_transporter-like_ATP-bd"/>
</dbReference>
<dbReference type="Gene3D" id="3.40.50.300">
    <property type="entry name" value="P-loop containing nucleotide triphosphate hydrolases"/>
    <property type="match status" value="2"/>
</dbReference>
<dbReference type="GO" id="GO:0005524">
    <property type="term" value="F:ATP binding"/>
    <property type="evidence" value="ECO:0007669"/>
    <property type="project" value="UniProtKB-KW"/>
</dbReference>
<dbReference type="SUPFAM" id="SSF52540">
    <property type="entry name" value="P-loop containing nucleoside triphosphate hydrolases"/>
    <property type="match status" value="2"/>
</dbReference>
<dbReference type="PANTHER" id="PTHR42794">
    <property type="entry name" value="HEMIN IMPORT ATP-BINDING PROTEIN HMUV"/>
    <property type="match status" value="1"/>
</dbReference>
<evidence type="ECO:0000256" key="3">
    <source>
        <dbReference type="SAM" id="MobiDB-lite"/>
    </source>
</evidence>
<keyword evidence="2 5" id="KW-0067">ATP-binding</keyword>
<dbReference type="EMBL" id="JACHJL010000003">
    <property type="protein sequence ID" value="MBB5934410.1"/>
    <property type="molecule type" value="Genomic_DNA"/>
</dbReference>
<protein>
    <submittedName>
        <fullName evidence="5">Iron complex transport system ATP-binding protein</fullName>
    </submittedName>
</protein>
<name>A0A7W9UWY5_9ACTN</name>